<keyword evidence="6" id="KW-0808">Transferase</keyword>
<dbReference type="Proteomes" id="UP000298284">
    <property type="component" value="Unassembled WGS sequence"/>
</dbReference>
<sequence length="370" mass="41085">MKIPFLSFTGQHDPIRAEILAAMARVYDSHWYVLGEEVKQFEQEYAAFNSVAYVLGVATGLDALHLSLRALGIGPGDEVLVPSNTYIASWLAISYVGATIVPVEPRLLTANMDPDKLRMAITGRSRAIMPVHLYGQACEMKAIMEVAHQYQLAVVEDNAQAQGATYQDKLTGSFGHMNATSFYPGKNLGALGDAGAITTNDRSLAQHLTKLRNYGSGQKYHNELVGYNSRLDELQAAVLRVKLPYLACWTEQRQQVAAWYSKILMDVADLVLPQIAPGSTHVYHVYVVRSTRRDALQQYLAEKGIETLIHYPIPPHLQPAYQALGFHEGQFPIAEELARTSLSLPLWPGMTFEQVTFICACIKQFFATTH</sequence>
<evidence type="ECO:0000313" key="7">
    <source>
        <dbReference type="Proteomes" id="UP000298284"/>
    </source>
</evidence>
<dbReference type="Pfam" id="PF01041">
    <property type="entry name" value="DegT_DnrJ_EryC1"/>
    <property type="match status" value="1"/>
</dbReference>
<dbReference type="PIRSF" id="PIRSF000390">
    <property type="entry name" value="PLP_StrS"/>
    <property type="match status" value="1"/>
</dbReference>
<dbReference type="GO" id="GO:0000271">
    <property type="term" value="P:polysaccharide biosynthetic process"/>
    <property type="evidence" value="ECO:0007669"/>
    <property type="project" value="TreeGrafter"/>
</dbReference>
<dbReference type="InterPro" id="IPR015422">
    <property type="entry name" value="PyrdxlP-dep_Trfase_small"/>
</dbReference>
<keyword evidence="7" id="KW-1185">Reference proteome</keyword>
<feature type="active site" description="Proton acceptor" evidence="3">
    <location>
        <position position="186"/>
    </location>
</feature>
<dbReference type="OrthoDB" id="9804264at2"/>
<dbReference type="EMBL" id="SRKZ01000001">
    <property type="protein sequence ID" value="TGD83001.1"/>
    <property type="molecule type" value="Genomic_DNA"/>
</dbReference>
<dbReference type="SUPFAM" id="SSF53383">
    <property type="entry name" value="PLP-dependent transferases"/>
    <property type="match status" value="1"/>
</dbReference>
<dbReference type="RefSeq" id="WP_135529156.1">
    <property type="nucleotide sequence ID" value="NZ_SRKZ01000001.1"/>
</dbReference>
<feature type="modified residue" description="N6-(pyridoxal phosphate)lysine" evidence="4">
    <location>
        <position position="186"/>
    </location>
</feature>
<accession>A0A4Z0MTI1</accession>
<evidence type="ECO:0000256" key="5">
    <source>
        <dbReference type="RuleBase" id="RU004508"/>
    </source>
</evidence>
<dbReference type="PANTHER" id="PTHR30244">
    <property type="entry name" value="TRANSAMINASE"/>
    <property type="match status" value="1"/>
</dbReference>
<dbReference type="GO" id="GO:0030170">
    <property type="term" value="F:pyridoxal phosphate binding"/>
    <property type="evidence" value="ECO:0007669"/>
    <property type="project" value="TreeGrafter"/>
</dbReference>
<evidence type="ECO:0000256" key="1">
    <source>
        <dbReference type="ARBA" id="ARBA00022898"/>
    </source>
</evidence>
<evidence type="ECO:0000256" key="3">
    <source>
        <dbReference type="PIRSR" id="PIRSR000390-1"/>
    </source>
</evidence>
<dbReference type="GO" id="GO:0008483">
    <property type="term" value="F:transaminase activity"/>
    <property type="evidence" value="ECO:0007669"/>
    <property type="project" value="UniProtKB-KW"/>
</dbReference>
<reference evidence="6 7" key="1">
    <citation type="submission" date="2019-04" db="EMBL/GenBank/DDBJ databases">
        <authorList>
            <person name="Feng G."/>
            <person name="Zhang J."/>
            <person name="Zhu H."/>
        </authorList>
    </citation>
    <scope>NUCLEOTIDE SEQUENCE [LARGE SCALE GENOMIC DNA]</scope>
    <source>
        <strain evidence="6 7">JCM 19491</strain>
    </source>
</reference>
<dbReference type="InterPro" id="IPR015421">
    <property type="entry name" value="PyrdxlP-dep_Trfase_major"/>
</dbReference>
<dbReference type="AlphaFoldDB" id="A0A4Z0MTI1"/>
<gene>
    <name evidence="6" type="ORF">EU557_04270</name>
</gene>
<dbReference type="Gene3D" id="3.40.640.10">
    <property type="entry name" value="Type I PLP-dependent aspartate aminotransferase-like (Major domain)"/>
    <property type="match status" value="1"/>
</dbReference>
<dbReference type="CDD" id="cd00616">
    <property type="entry name" value="AHBA_syn"/>
    <property type="match status" value="1"/>
</dbReference>
<organism evidence="6 7">
    <name type="scientific">Hymenobacter wooponensis</name>
    <dbReference type="NCBI Taxonomy" id="1525360"/>
    <lineage>
        <taxon>Bacteria</taxon>
        <taxon>Pseudomonadati</taxon>
        <taxon>Bacteroidota</taxon>
        <taxon>Cytophagia</taxon>
        <taxon>Cytophagales</taxon>
        <taxon>Hymenobacteraceae</taxon>
        <taxon>Hymenobacter</taxon>
    </lineage>
</organism>
<keyword evidence="1 4" id="KW-0663">Pyridoxal phosphate</keyword>
<dbReference type="InterPro" id="IPR015424">
    <property type="entry name" value="PyrdxlP-dep_Trfase"/>
</dbReference>
<evidence type="ECO:0000256" key="4">
    <source>
        <dbReference type="PIRSR" id="PIRSR000390-2"/>
    </source>
</evidence>
<proteinExistence type="inferred from homology"/>
<evidence type="ECO:0000313" key="6">
    <source>
        <dbReference type="EMBL" id="TGD83001.1"/>
    </source>
</evidence>
<comment type="caution">
    <text evidence="6">The sequence shown here is derived from an EMBL/GenBank/DDBJ whole genome shotgun (WGS) entry which is preliminary data.</text>
</comment>
<keyword evidence="6" id="KW-0032">Aminotransferase</keyword>
<dbReference type="Gene3D" id="3.90.1150.10">
    <property type="entry name" value="Aspartate Aminotransferase, domain 1"/>
    <property type="match status" value="1"/>
</dbReference>
<dbReference type="InterPro" id="IPR000653">
    <property type="entry name" value="DegT/StrS_aminotransferase"/>
</dbReference>
<name>A0A4Z0MTI1_9BACT</name>
<comment type="similarity">
    <text evidence="2 5">Belongs to the DegT/DnrJ/EryC1 family.</text>
</comment>
<protein>
    <submittedName>
        <fullName evidence="6">DegT/DnrJ/EryC1/StrS family aminotransferase</fullName>
    </submittedName>
</protein>
<evidence type="ECO:0000256" key="2">
    <source>
        <dbReference type="ARBA" id="ARBA00037999"/>
    </source>
</evidence>
<dbReference type="PANTHER" id="PTHR30244:SF36">
    <property type="entry name" value="3-OXO-GLUCOSE-6-PHOSPHATE:GLUTAMATE AMINOTRANSFERASE"/>
    <property type="match status" value="1"/>
</dbReference>